<sequence length="295" mass="33248">MNTTPPIKAVFFDIGGVVVKSPLIAMHVYEREKGLPKDWLNVFITRRGEGELELYPFYSLFGEELSDTKLGNQYYREWCQSRNVDVPALPESLKIDGRELFGRMMRSHELDPNILSAIHKLRESKRFRIVALTNNYSAQYEHIRDTPPSQQGMHKLSPEAELEFLGWGKATGGPAGPRIRALFDDFVDSSVVGSRKPEPEIYQYACKANGVNPNEVVFLDDLGMNLKTAGQLGMRTIRAFDSFATRSSMKFKFHADVPIGGSRKSVEQLEQLLGIQLLESENENPNPRPGGKSKL</sequence>
<evidence type="ECO:0000313" key="1">
    <source>
        <dbReference type="EMBL" id="CAE6465471.1"/>
    </source>
</evidence>
<dbReference type="AlphaFoldDB" id="A0A8H3BSX3"/>
<dbReference type="InterPro" id="IPR052898">
    <property type="entry name" value="ACAD10-like"/>
</dbReference>
<dbReference type="SUPFAM" id="SSF56784">
    <property type="entry name" value="HAD-like"/>
    <property type="match status" value="1"/>
</dbReference>
<dbReference type="InterPro" id="IPR023198">
    <property type="entry name" value="PGP-like_dom2"/>
</dbReference>
<accession>A0A8H3BSX3</accession>
<dbReference type="Gene3D" id="3.40.50.1000">
    <property type="entry name" value="HAD superfamily/HAD-like"/>
    <property type="match status" value="1"/>
</dbReference>
<dbReference type="PANTHER" id="PTHR47829">
    <property type="entry name" value="HYDROLASE, PUTATIVE (AFU_ORTHOLOGUE AFUA_1G12880)-RELATED"/>
    <property type="match status" value="1"/>
</dbReference>
<comment type="caution">
    <text evidence="1">The sequence shown here is derived from an EMBL/GenBank/DDBJ whole genome shotgun (WGS) entry which is preliminary data.</text>
</comment>
<organism evidence="1 2">
    <name type="scientific">Rhizoctonia solani</name>
    <dbReference type="NCBI Taxonomy" id="456999"/>
    <lineage>
        <taxon>Eukaryota</taxon>
        <taxon>Fungi</taxon>
        <taxon>Dikarya</taxon>
        <taxon>Basidiomycota</taxon>
        <taxon>Agaricomycotina</taxon>
        <taxon>Agaricomycetes</taxon>
        <taxon>Cantharellales</taxon>
        <taxon>Ceratobasidiaceae</taxon>
        <taxon>Rhizoctonia</taxon>
    </lineage>
</organism>
<dbReference type="Proteomes" id="UP000663850">
    <property type="component" value="Unassembled WGS sequence"/>
</dbReference>
<dbReference type="Gene3D" id="1.10.150.240">
    <property type="entry name" value="Putative phosphatase, domain 2"/>
    <property type="match status" value="1"/>
</dbReference>
<proteinExistence type="predicted"/>
<dbReference type="SFLD" id="SFLDS00003">
    <property type="entry name" value="Haloacid_Dehalogenase"/>
    <property type="match status" value="1"/>
</dbReference>
<dbReference type="InterPro" id="IPR023214">
    <property type="entry name" value="HAD_sf"/>
</dbReference>
<dbReference type="Pfam" id="PF00702">
    <property type="entry name" value="Hydrolase"/>
    <property type="match status" value="1"/>
</dbReference>
<evidence type="ECO:0000313" key="2">
    <source>
        <dbReference type="Proteomes" id="UP000663850"/>
    </source>
</evidence>
<dbReference type="PANTHER" id="PTHR47829:SF1">
    <property type="entry name" value="HAD FAMILY PHOSPHATASE"/>
    <property type="match status" value="1"/>
</dbReference>
<dbReference type="NCBIfam" id="TIGR01509">
    <property type="entry name" value="HAD-SF-IA-v3"/>
    <property type="match status" value="1"/>
</dbReference>
<reference evidence="1" key="1">
    <citation type="submission" date="2021-01" db="EMBL/GenBank/DDBJ databases">
        <authorList>
            <person name="Kaushik A."/>
        </authorList>
    </citation>
    <scope>NUCLEOTIDE SEQUENCE</scope>
    <source>
        <strain evidence="1">Type strain: AG8-Rh-89/</strain>
    </source>
</reference>
<dbReference type="EMBL" id="CAJMWZ010002915">
    <property type="protein sequence ID" value="CAE6465471.1"/>
    <property type="molecule type" value="Genomic_DNA"/>
</dbReference>
<name>A0A8H3BSX3_9AGAM</name>
<protein>
    <submittedName>
        <fullName evidence="1">Uncharacterized protein</fullName>
    </submittedName>
</protein>
<gene>
    <name evidence="1" type="ORF">RDB_LOCUS56050</name>
</gene>
<dbReference type="InterPro" id="IPR036412">
    <property type="entry name" value="HAD-like_sf"/>
</dbReference>
<dbReference type="InterPro" id="IPR006439">
    <property type="entry name" value="HAD-SF_hydro_IA"/>
</dbReference>
<dbReference type="GO" id="GO:0016791">
    <property type="term" value="F:phosphatase activity"/>
    <property type="evidence" value="ECO:0007669"/>
    <property type="project" value="UniProtKB-ARBA"/>
</dbReference>
<dbReference type="SFLD" id="SFLDG01129">
    <property type="entry name" value="C1.5:_HAD__Beta-PGM__Phosphata"/>
    <property type="match status" value="1"/>
</dbReference>